<protein>
    <recommendedName>
        <fullName evidence="3 5">acylphosphatase</fullName>
        <ecNumber evidence="2 5">3.6.1.7</ecNumber>
    </recommendedName>
</protein>
<name>A0A7Z7QYV8_STASC</name>
<evidence type="ECO:0000313" key="8">
    <source>
        <dbReference type="EMBL" id="SUN31349.1"/>
    </source>
</evidence>
<feature type="active site" evidence="5">
    <location>
        <position position="36"/>
    </location>
</feature>
<sequence length="92" mass="10431">MRHIHLQVFGRVQGVGFRYFTQRIAMNYNIVGTVQNVDDYVEIYAQGDDADIERFIQGVIEGASPASNVTSHQLEELELNQKIIGFSINIKC</sequence>
<gene>
    <name evidence="8" type="primary">acyP_2</name>
    <name evidence="8" type="ORF">NCTC12218_03970</name>
</gene>
<evidence type="ECO:0000256" key="6">
    <source>
        <dbReference type="RuleBase" id="RU004168"/>
    </source>
</evidence>
<dbReference type="InterPro" id="IPR001792">
    <property type="entry name" value="Acylphosphatase-like_dom"/>
</dbReference>
<dbReference type="PROSITE" id="PS00150">
    <property type="entry name" value="ACYLPHOSPHATASE_1"/>
    <property type="match status" value="1"/>
</dbReference>
<reference evidence="8" key="1">
    <citation type="submission" date="2018-06" db="EMBL/GenBank/DDBJ databases">
        <authorList>
            <consortium name="Pathogen Informatics"/>
            <person name="Doyle S."/>
        </authorList>
    </citation>
    <scope>NUCLEOTIDE SEQUENCE [LARGE SCALE GENOMIC DNA]</scope>
    <source>
        <strain evidence="8">NCTC12218</strain>
    </source>
</reference>
<comment type="similarity">
    <text evidence="1 6">Belongs to the acylphosphatase family.</text>
</comment>
<dbReference type="EMBL" id="UHEF01000003">
    <property type="protein sequence ID" value="SUN31349.1"/>
    <property type="molecule type" value="Genomic_DNA"/>
</dbReference>
<comment type="caution">
    <text evidence="8">The sequence shown here is derived from an EMBL/GenBank/DDBJ whole genome shotgun (WGS) entry which is preliminary data.</text>
</comment>
<dbReference type="EC" id="3.6.1.7" evidence="2 5"/>
<dbReference type="InterPro" id="IPR017968">
    <property type="entry name" value="Acylphosphatase_CS"/>
</dbReference>
<dbReference type="PROSITE" id="PS51160">
    <property type="entry name" value="ACYLPHOSPHATASE_3"/>
    <property type="match status" value="1"/>
</dbReference>
<dbReference type="GO" id="GO:0008270">
    <property type="term" value="F:zinc ion binding"/>
    <property type="evidence" value="ECO:0007669"/>
    <property type="project" value="TreeGrafter"/>
</dbReference>
<evidence type="ECO:0000256" key="5">
    <source>
        <dbReference type="PROSITE-ProRule" id="PRU00520"/>
    </source>
</evidence>
<dbReference type="InterPro" id="IPR051060">
    <property type="entry name" value="Carbamoyltrans_HypF-like"/>
</dbReference>
<organism evidence="8">
    <name type="scientific">Staphylococcus schleiferi</name>
    <dbReference type="NCBI Taxonomy" id="1295"/>
    <lineage>
        <taxon>Bacteria</taxon>
        <taxon>Bacillati</taxon>
        <taxon>Bacillota</taxon>
        <taxon>Bacilli</taxon>
        <taxon>Bacillales</taxon>
        <taxon>Staphylococcaceae</taxon>
        <taxon>Staphylococcus</taxon>
    </lineage>
</organism>
<evidence type="ECO:0000256" key="1">
    <source>
        <dbReference type="ARBA" id="ARBA00005614"/>
    </source>
</evidence>
<dbReference type="SUPFAM" id="SSF54975">
    <property type="entry name" value="Acylphosphatase/BLUF domain-like"/>
    <property type="match status" value="1"/>
</dbReference>
<dbReference type="Pfam" id="PF00708">
    <property type="entry name" value="Acylphosphatase"/>
    <property type="match status" value="1"/>
</dbReference>
<dbReference type="PANTHER" id="PTHR42959:SF1">
    <property type="entry name" value="CARBAMOYLTRANSFERASE HYPF"/>
    <property type="match status" value="1"/>
</dbReference>
<dbReference type="PANTHER" id="PTHR42959">
    <property type="entry name" value="CARBAMOYLTRANSFERASE"/>
    <property type="match status" value="1"/>
</dbReference>
<dbReference type="AlphaFoldDB" id="A0A7Z7QYV8"/>
<comment type="catalytic activity">
    <reaction evidence="4 5">
        <text>an acyl phosphate + H2O = a carboxylate + phosphate + H(+)</text>
        <dbReference type="Rhea" id="RHEA:14965"/>
        <dbReference type="ChEBI" id="CHEBI:15377"/>
        <dbReference type="ChEBI" id="CHEBI:15378"/>
        <dbReference type="ChEBI" id="CHEBI:29067"/>
        <dbReference type="ChEBI" id="CHEBI:43474"/>
        <dbReference type="ChEBI" id="CHEBI:59918"/>
        <dbReference type="EC" id="3.6.1.7"/>
    </reaction>
</comment>
<dbReference type="GO" id="GO:0051604">
    <property type="term" value="P:protein maturation"/>
    <property type="evidence" value="ECO:0007669"/>
    <property type="project" value="TreeGrafter"/>
</dbReference>
<evidence type="ECO:0000256" key="2">
    <source>
        <dbReference type="ARBA" id="ARBA00012150"/>
    </source>
</evidence>
<dbReference type="GO" id="GO:0016743">
    <property type="term" value="F:carboxyl- or carbamoyltransferase activity"/>
    <property type="evidence" value="ECO:0007669"/>
    <property type="project" value="TreeGrafter"/>
</dbReference>
<evidence type="ECO:0000256" key="4">
    <source>
        <dbReference type="ARBA" id="ARBA00047645"/>
    </source>
</evidence>
<evidence type="ECO:0000259" key="7">
    <source>
        <dbReference type="PROSITE" id="PS51160"/>
    </source>
</evidence>
<feature type="active site" evidence="5">
    <location>
        <position position="18"/>
    </location>
</feature>
<feature type="domain" description="Acylphosphatase-like" evidence="7">
    <location>
        <begin position="3"/>
        <end position="90"/>
    </location>
</feature>
<accession>A0A7Z7QYV8</accession>
<dbReference type="Gene3D" id="3.30.70.100">
    <property type="match status" value="1"/>
</dbReference>
<proteinExistence type="inferred from homology"/>
<dbReference type="NCBIfam" id="NF011005">
    <property type="entry name" value="PRK14431.1"/>
    <property type="match status" value="1"/>
</dbReference>
<keyword evidence="5 8" id="KW-0378">Hydrolase</keyword>
<evidence type="ECO:0000256" key="3">
    <source>
        <dbReference type="ARBA" id="ARBA00015991"/>
    </source>
</evidence>
<dbReference type="InterPro" id="IPR036046">
    <property type="entry name" value="Acylphosphatase-like_dom_sf"/>
</dbReference>
<dbReference type="GO" id="GO:0003998">
    <property type="term" value="F:acylphosphatase activity"/>
    <property type="evidence" value="ECO:0007669"/>
    <property type="project" value="UniProtKB-EC"/>
</dbReference>